<sequence length="103" mass="11730">MIITHIQYTVRAEYAAENQKYIRRILEDLRTLGRTDIGSSIFVKEDGKTFLHFLFCEHEEAEQTFFQLGSLQAWRTALVESSPEVPLTAPTRLSVVGSTAKLL</sequence>
<dbReference type="EMBL" id="CP035758">
    <property type="protein sequence ID" value="QBD75154.1"/>
    <property type="molecule type" value="Genomic_DNA"/>
</dbReference>
<organism evidence="1 2">
    <name type="scientific">Ktedonosporobacter rubrisoli</name>
    <dbReference type="NCBI Taxonomy" id="2509675"/>
    <lineage>
        <taxon>Bacteria</taxon>
        <taxon>Bacillati</taxon>
        <taxon>Chloroflexota</taxon>
        <taxon>Ktedonobacteria</taxon>
        <taxon>Ktedonobacterales</taxon>
        <taxon>Ktedonosporobacteraceae</taxon>
        <taxon>Ktedonosporobacter</taxon>
    </lineage>
</organism>
<protein>
    <recommendedName>
        <fullName evidence="3">NIPSNAP domain-containing protein</fullName>
    </recommendedName>
</protein>
<name>A0A4P6JJ72_KTERU</name>
<evidence type="ECO:0000313" key="2">
    <source>
        <dbReference type="Proteomes" id="UP000290365"/>
    </source>
</evidence>
<gene>
    <name evidence="1" type="ORF">EPA93_03745</name>
</gene>
<dbReference type="OrthoDB" id="8481042at2"/>
<evidence type="ECO:0000313" key="1">
    <source>
        <dbReference type="EMBL" id="QBD75154.1"/>
    </source>
</evidence>
<dbReference type="AlphaFoldDB" id="A0A4P6JJ72"/>
<proteinExistence type="predicted"/>
<accession>A0A4P6JJ72</accession>
<dbReference type="RefSeq" id="WP_129885753.1">
    <property type="nucleotide sequence ID" value="NZ_CP035758.1"/>
</dbReference>
<evidence type="ECO:0008006" key="3">
    <source>
        <dbReference type="Google" id="ProtNLM"/>
    </source>
</evidence>
<reference evidence="1 2" key="1">
    <citation type="submission" date="2019-01" db="EMBL/GenBank/DDBJ databases">
        <title>Ktedonosporobacter rubrisoli SCAWS-G2.</title>
        <authorList>
            <person name="Huang Y."/>
            <person name="Yan B."/>
        </authorList>
    </citation>
    <scope>NUCLEOTIDE SEQUENCE [LARGE SCALE GENOMIC DNA]</scope>
    <source>
        <strain evidence="1 2">SCAWS-G2</strain>
    </source>
</reference>
<dbReference type="KEGG" id="kbs:EPA93_03745"/>
<keyword evidence="2" id="KW-1185">Reference proteome</keyword>
<dbReference type="Proteomes" id="UP000290365">
    <property type="component" value="Chromosome"/>
</dbReference>